<dbReference type="Pfam" id="PF01590">
    <property type="entry name" value="GAF"/>
    <property type="match status" value="1"/>
</dbReference>
<organism evidence="2 3">
    <name type="scientific">Thermosporothrix hazakensis</name>
    <dbReference type="NCBI Taxonomy" id="644383"/>
    <lineage>
        <taxon>Bacteria</taxon>
        <taxon>Bacillati</taxon>
        <taxon>Chloroflexota</taxon>
        <taxon>Ktedonobacteria</taxon>
        <taxon>Ktedonobacterales</taxon>
        <taxon>Thermosporotrichaceae</taxon>
        <taxon>Thermosporothrix</taxon>
    </lineage>
</organism>
<comment type="caution">
    <text evidence="2">The sequence shown here is derived from an EMBL/GenBank/DDBJ whole genome shotgun (WGS) entry which is preliminary data.</text>
</comment>
<evidence type="ECO:0000313" key="2">
    <source>
        <dbReference type="EMBL" id="PZW35992.1"/>
    </source>
</evidence>
<reference evidence="2 3" key="1">
    <citation type="submission" date="2018-06" db="EMBL/GenBank/DDBJ databases">
        <title>Genomic Encyclopedia of Archaeal and Bacterial Type Strains, Phase II (KMG-II): from individual species to whole genera.</title>
        <authorList>
            <person name="Goeker M."/>
        </authorList>
    </citation>
    <scope>NUCLEOTIDE SEQUENCE [LARGE SCALE GENOMIC DNA]</scope>
    <source>
        <strain evidence="2 3">ATCC BAA-1881</strain>
    </source>
</reference>
<name>A0A326UBL0_THEHA</name>
<dbReference type="AlphaFoldDB" id="A0A326UBL0"/>
<dbReference type="RefSeq" id="WP_170142260.1">
    <property type="nucleotide sequence ID" value="NZ_BIFX01000001.1"/>
</dbReference>
<dbReference type="EMBL" id="QKUF01000001">
    <property type="protein sequence ID" value="PZW35992.1"/>
    <property type="molecule type" value="Genomic_DNA"/>
</dbReference>
<dbReference type="Gene3D" id="3.30.450.40">
    <property type="match status" value="1"/>
</dbReference>
<dbReference type="Proteomes" id="UP000248806">
    <property type="component" value="Unassembled WGS sequence"/>
</dbReference>
<dbReference type="InterPro" id="IPR003018">
    <property type="entry name" value="GAF"/>
</dbReference>
<keyword evidence="3" id="KW-1185">Reference proteome</keyword>
<proteinExistence type="predicted"/>
<evidence type="ECO:0000313" key="3">
    <source>
        <dbReference type="Proteomes" id="UP000248806"/>
    </source>
</evidence>
<dbReference type="InterPro" id="IPR029016">
    <property type="entry name" value="GAF-like_dom_sf"/>
</dbReference>
<dbReference type="SUPFAM" id="SSF55781">
    <property type="entry name" value="GAF domain-like"/>
    <property type="match status" value="1"/>
</dbReference>
<evidence type="ECO:0000259" key="1">
    <source>
        <dbReference type="Pfam" id="PF01590"/>
    </source>
</evidence>
<sequence length="336" mass="38571">MSEPTNFTSWNALLDFLIKDPHEKQRIAQEIRVKPITLHRWVANESRPREDNMRTLLKAIPRAYAQEFVRLIEQDFPQLVEQGQAKVQRIPSVPPAEFYAKALNHHANTPRSIYPQQYIDLVLQQALSLLDPEHEGISLSIISCVPPREGQKVRSLREISSLCSKQQRNPSGPKTLFLGSESLAGTAVLHYRPAVRSRRDEPASPTPAHWTDQEESAVAYPLLRHSKVAGSLVASSPYPEYFQDSHIRLIENYANLVALAFQDHEFYALEDIHLHLMPQQSQQEPYFRYVNQRVSQKMAQAASERRLLSLHEAQQEVWQELEEEFIQLAAGVTEKE</sequence>
<accession>A0A326UBL0</accession>
<protein>
    <submittedName>
        <fullName evidence="2">GAF domain-containing protein</fullName>
    </submittedName>
</protein>
<gene>
    <name evidence="2" type="ORF">EI42_00162</name>
</gene>
<feature type="domain" description="GAF" evidence="1">
    <location>
        <begin position="120"/>
        <end position="260"/>
    </location>
</feature>